<dbReference type="AlphaFoldDB" id="A0A364K3F4"/>
<dbReference type="CDD" id="cd00254">
    <property type="entry name" value="LT-like"/>
    <property type="match status" value="1"/>
</dbReference>
<evidence type="ECO:0000259" key="3">
    <source>
        <dbReference type="Pfam" id="PF01551"/>
    </source>
</evidence>
<dbReference type="SUPFAM" id="SSF53955">
    <property type="entry name" value="Lysozyme-like"/>
    <property type="match status" value="1"/>
</dbReference>
<dbReference type="GO" id="GO:0004222">
    <property type="term" value="F:metalloendopeptidase activity"/>
    <property type="evidence" value="ECO:0007669"/>
    <property type="project" value="TreeGrafter"/>
</dbReference>
<reference evidence="4 5" key="2">
    <citation type="submission" date="2018-06" db="EMBL/GenBank/DDBJ databases">
        <authorList>
            <person name="Zhirakovskaya E."/>
        </authorList>
    </citation>
    <scope>NUCLEOTIDE SEQUENCE [LARGE SCALE GENOMIC DNA]</scope>
    <source>
        <strain evidence="4 5">FBKL4.011</strain>
    </source>
</reference>
<organism evidence="4 5">
    <name type="scientific">Thermoflavimicrobium daqui</name>
    <dbReference type="NCBI Taxonomy" id="2137476"/>
    <lineage>
        <taxon>Bacteria</taxon>
        <taxon>Bacillati</taxon>
        <taxon>Bacillota</taxon>
        <taxon>Bacilli</taxon>
        <taxon>Bacillales</taxon>
        <taxon>Thermoactinomycetaceae</taxon>
        <taxon>Thermoflavimicrobium</taxon>
    </lineage>
</organism>
<keyword evidence="5" id="KW-1185">Reference proteome</keyword>
<proteinExistence type="predicted"/>
<dbReference type="PANTHER" id="PTHR21666">
    <property type="entry name" value="PEPTIDASE-RELATED"/>
    <property type="match status" value="1"/>
</dbReference>
<sequence length="365" mass="40022">MPANCQEAGLDPNGDCFDPVKNIHAGAQEIARYLKKYQGNLIYALAAYNAGPARVSGTTSNPKPPEVPAIPETQNYVQKVPMYYDQYKKGMGDTKADLRKLEDVREKMVSIAEKLASDRQKHESSSKNGSPTACMNDLKKKSVKEVREGKVGNYGALTCAMVDYFTKSWDKVAKIEEQAQLYVGPTMIVGSGKPVSLGGRMLWPVQVGGGVHKQGGCVSSPYGQNRGTYYHRGVDISAPMGTPIFAAEAGRVYISKPDPMTSTDPIGFGWYVGIDHGNGLTTWYGHMPTKSVLVKVGDYVQKGQKIAEVGRNGMDVTQAHLHFEVHMNQDRDRIDTTPFIGKGVPCNRSKFDPSYYSHPIYGVNE</sequence>
<feature type="domain" description="M23ase beta-sheet core" evidence="3">
    <location>
        <begin position="230"/>
        <end position="329"/>
    </location>
</feature>
<feature type="region of interest" description="Disordered" evidence="1">
    <location>
        <begin position="115"/>
        <end position="137"/>
    </location>
</feature>
<dbReference type="OrthoDB" id="9805799at2"/>
<evidence type="ECO:0000313" key="5">
    <source>
        <dbReference type="Proteomes" id="UP000251213"/>
    </source>
</evidence>
<gene>
    <name evidence="4" type="ORF">DL897_11800</name>
</gene>
<accession>A0A364K3F4</accession>
<dbReference type="InterPro" id="IPR011055">
    <property type="entry name" value="Dup_hybrid_motif"/>
</dbReference>
<feature type="domain" description="Transglycosylase SLT" evidence="2">
    <location>
        <begin position="11"/>
        <end position="61"/>
    </location>
</feature>
<protein>
    <submittedName>
        <fullName evidence="4">Uncharacterized protein</fullName>
    </submittedName>
</protein>
<dbReference type="Gene3D" id="2.70.70.10">
    <property type="entry name" value="Glucose Permease (Domain IIA)"/>
    <property type="match status" value="1"/>
</dbReference>
<dbReference type="InterPro" id="IPR016047">
    <property type="entry name" value="M23ase_b-sheet_dom"/>
</dbReference>
<reference evidence="4 5" key="1">
    <citation type="submission" date="2018-06" db="EMBL/GenBank/DDBJ databases">
        <title>Thermoflavimicrobium daqus sp. nov., a thermophilic microbe isolated from Moutai-flavour Daqu.</title>
        <authorList>
            <person name="Wang X."/>
            <person name="Zhou H."/>
        </authorList>
    </citation>
    <scope>NUCLEOTIDE SEQUENCE [LARGE SCALE GENOMIC DNA]</scope>
    <source>
        <strain evidence="4 5">FBKL4.011</strain>
    </source>
</reference>
<comment type="caution">
    <text evidence="4">The sequence shown here is derived from an EMBL/GenBank/DDBJ whole genome shotgun (WGS) entry which is preliminary data.</text>
</comment>
<dbReference type="InterPro" id="IPR008258">
    <property type="entry name" value="Transglycosylase_SLT_dom_1"/>
</dbReference>
<dbReference type="Pfam" id="PF01464">
    <property type="entry name" value="SLT"/>
    <property type="match status" value="1"/>
</dbReference>
<dbReference type="Gene3D" id="1.10.530.10">
    <property type="match status" value="1"/>
</dbReference>
<dbReference type="EMBL" id="QJKK01000006">
    <property type="protein sequence ID" value="RAL23367.1"/>
    <property type="molecule type" value="Genomic_DNA"/>
</dbReference>
<dbReference type="SUPFAM" id="SSF51261">
    <property type="entry name" value="Duplicated hybrid motif"/>
    <property type="match status" value="1"/>
</dbReference>
<dbReference type="CDD" id="cd12797">
    <property type="entry name" value="M23_peptidase"/>
    <property type="match status" value="1"/>
</dbReference>
<dbReference type="Pfam" id="PF01551">
    <property type="entry name" value="Peptidase_M23"/>
    <property type="match status" value="1"/>
</dbReference>
<evidence type="ECO:0000256" key="1">
    <source>
        <dbReference type="SAM" id="MobiDB-lite"/>
    </source>
</evidence>
<feature type="compositionally biased region" description="Basic and acidic residues" evidence="1">
    <location>
        <begin position="115"/>
        <end position="125"/>
    </location>
</feature>
<dbReference type="InterPro" id="IPR050570">
    <property type="entry name" value="Cell_wall_metabolism_enzyme"/>
</dbReference>
<dbReference type="PANTHER" id="PTHR21666:SF270">
    <property type="entry name" value="MUREIN HYDROLASE ACTIVATOR ENVC"/>
    <property type="match status" value="1"/>
</dbReference>
<evidence type="ECO:0000313" key="4">
    <source>
        <dbReference type="EMBL" id="RAL23367.1"/>
    </source>
</evidence>
<dbReference type="Proteomes" id="UP000251213">
    <property type="component" value="Unassembled WGS sequence"/>
</dbReference>
<dbReference type="InterPro" id="IPR023346">
    <property type="entry name" value="Lysozyme-like_dom_sf"/>
</dbReference>
<evidence type="ECO:0000259" key="2">
    <source>
        <dbReference type="Pfam" id="PF01464"/>
    </source>
</evidence>
<name>A0A364K3F4_9BACL</name>